<reference evidence="2 3" key="1">
    <citation type="submission" date="2019-04" db="EMBL/GenBank/DDBJ databases">
        <title>Fungal friends and foes A comparative genomics study of 23 Aspergillus species from section Flavi.</title>
        <authorList>
            <consortium name="DOE Joint Genome Institute"/>
            <person name="Kjaerbolling I."/>
            <person name="Vesth T.C."/>
            <person name="Frisvad J.C."/>
            <person name="Nybo J.L."/>
            <person name="Theobald S."/>
            <person name="Kildgaard S."/>
            <person name="Petersen T.I."/>
            <person name="Kuo A."/>
            <person name="Sato A."/>
            <person name="Lyhne E.K."/>
            <person name="Kogle M.E."/>
            <person name="Wiebenga A."/>
            <person name="Kun R.S."/>
            <person name="Lubbers R.J."/>
            <person name="Makela M.R."/>
            <person name="Barry K."/>
            <person name="Chovatia M."/>
            <person name="Clum A."/>
            <person name="Daum C."/>
            <person name="Haridas S."/>
            <person name="He G."/>
            <person name="LaButti K."/>
            <person name="Lipzen A."/>
            <person name="Mondo S."/>
            <person name="Pangilinan J."/>
            <person name="Riley R."/>
            <person name="Salamov A."/>
            <person name="Simmons B.A."/>
            <person name="Magnuson J.K."/>
            <person name="Henrissat B."/>
            <person name="Mortensen U.H."/>
            <person name="Larsen T.O."/>
            <person name="De vries R.P."/>
            <person name="Grigoriev I.V."/>
            <person name="Machida M."/>
            <person name="Baker S.E."/>
            <person name="Andersen M.R."/>
        </authorList>
    </citation>
    <scope>NUCLEOTIDE SEQUENCE [LARGE SCALE GENOMIC DNA]</scope>
    <source>
        <strain evidence="2 3">CBS 126849</strain>
    </source>
</reference>
<evidence type="ECO:0000313" key="3">
    <source>
        <dbReference type="Proteomes" id="UP000326799"/>
    </source>
</evidence>
<feature type="region of interest" description="Disordered" evidence="1">
    <location>
        <begin position="1"/>
        <end position="51"/>
    </location>
</feature>
<accession>A0A5N6E5W9</accession>
<organism evidence="2 3">
    <name type="scientific">Aspergillus novoparasiticus</name>
    <dbReference type="NCBI Taxonomy" id="986946"/>
    <lineage>
        <taxon>Eukaryota</taxon>
        <taxon>Fungi</taxon>
        <taxon>Dikarya</taxon>
        <taxon>Ascomycota</taxon>
        <taxon>Pezizomycotina</taxon>
        <taxon>Eurotiomycetes</taxon>
        <taxon>Eurotiomycetidae</taxon>
        <taxon>Eurotiales</taxon>
        <taxon>Aspergillaceae</taxon>
        <taxon>Aspergillus</taxon>
        <taxon>Aspergillus subgen. Circumdati</taxon>
    </lineage>
</organism>
<sequence>MGLRYPPTEPSTQPLSLDNSREERMNVPQSPAGGNLTAQPGAYQHGNNSRQYNSYGEEGQRIVDGCYFEANGNQNFDMVLPNSSMKSSEVR</sequence>
<keyword evidence="3" id="KW-1185">Reference proteome</keyword>
<name>A0A5N6E5W9_9EURO</name>
<gene>
    <name evidence="2" type="ORF">BDV33DRAFT_210668</name>
</gene>
<evidence type="ECO:0000256" key="1">
    <source>
        <dbReference type="SAM" id="MobiDB-lite"/>
    </source>
</evidence>
<dbReference type="Proteomes" id="UP000326799">
    <property type="component" value="Unassembled WGS sequence"/>
</dbReference>
<proteinExistence type="predicted"/>
<dbReference type="EMBL" id="ML733765">
    <property type="protein sequence ID" value="KAB8212962.1"/>
    <property type="molecule type" value="Genomic_DNA"/>
</dbReference>
<protein>
    <submittedName>
        <fullName evidence="2">Uncharacterized protein</fullName>
    </submittedName>
</protein>
<evidence type="ECO:0000313" key="2">
    <source>
        <dbReference type="EMBL" id="KAB8212962.1"/>
    </source>
</evidence>
<dbReference type="AlphaFoldDB" id="A0A5N6E5W9"/>